<proteinExistence type="predicted"/>
<reference evidence="1 2" key="1">
    <citation type="submission" date="2012-04" db="EMBL/GenBank/DDBJ databases">
        <authorList>
            <person name="Weinstock G."/>
            <person name="Sodergren E."/>
            <person name="Lobos E.A."/>
            <person name="Fulton L."/>
            <person name="Fulton R."/>
            <person name="Courtney L."/>
            <person name="Fronick C."/>
            <person name="O'Laughlin M."/>
            <person name="Godfrey J."/>
            <person name="Wilson R.M."/>
            <person name="Miner T."/>
            <person name="Farmer C."/>
            <person name="Delehaunty K."/>
            <person name="Cordes M."/>
            <person name="Minx P."/>
            <person name="Tomlinson C."/>
            <person name="Chen J."/>
            <person name="Wollam A."/>
            <person name="Pepin K.H."/>
            <person name="Bhonagiri V."/>
            <person name="Zhang X."/>
            <person name="Suruliraj S."/>
            <person name="Warren W."/>
            <person name="Mitreva M."/>
            <person name="Mardis E.R."/>
            <person name="Wilson R.K."/>
        </authorList>
    </citation>
    <scope>NUCLEOTIDE SEQUENCE [LARGE SCALE GENOMIC DNA]</scope>
    <source>
        <strain evidence="1 2">R496</strain>
    </source>
</reference>
<dbReference type="AlphaFoldDB" id="A0AAV3GY22"/>
<comment type="caution">
    <text evidence="1">The sequence shown here is derived from an EMBL/GenBank/DDBJ whole genome shotgun (WGS) entry which is preliminary data.</text>
</comment>
<sequence length="44" mass="5254">MIAKMNRSICTNNGKSFGFWLRFSSFPTRYIGKTIFFFQSFFDN</sequence>
<dbReference type="EMBL" id="AMAH01000068">
    <property type="protein sequence ID" value="EJX54102.1"/>
    <property type="molecule type" value="Genomic_DNA"/>
</dbReference>
<protein>
    <submittedName>
        <fullName evidence="1">Uncharacterized protein</fullName>
    </submittedName>
</protein>
<gene>
    <name evidence="1" type="ORF">HMPREF1378_00940</name>
</gene>
<organism evidence="1 2">
    <name type="scientific">Enterococcus faecium R496</name>
    <dbReference type="NCBI Taxonomy" id="1134836"/>
    <lineage>
        <taxon>Bacteria</taxon>
        <taxon>Bacillati</taxon>
        <taxon>Bacillota</taxon>
        <taxon>Bacilli</taxon>
        <taxon>Lactobacillales</taxon>
        <taxon>Enterococcaceae</taxon>
        <taxon>Enterococcus</taxon>
    </lineage>
</organism>
<accession>A0AAV3GY22</accession>
<evidence type="ECO:0000313" key="1">
    <source>
        <dbReference type="EMBL" id="EJX54102.1"/>
    </source>
</evidence>
<evidence type="ECO:0000313" key="2">
    <source>
        <dbReference type="Proteomes" id="UP000006402"/>
    </source>
</evidence>
<name>A0AAV3GY22_ENTFC</name>
<dbReference type="Proteomes" id="UP000006402">
    <property type="component" value="Unassembled WGS sequence"/>
</dbReference>